<sequence>MIIDLDVCRPEVTIEEQIRKLEEEVVEVWDAIKAYRKCEKGKKDKARAEILFELLDVMNAAQTGIYSMFNEDEIVAGCQYTNAKNFIRRYLVDEKDE</sequence>
<dbReference type="AlphaFoldDB" id="A0A0B2JVE0"/>
<reference evidence="1 2" key="1">
    <citation type="journal article" date="2013" name="PLoS ONE">
        <title>Identification and characterization of three novel lipases belonging to families II and V from Anaerovibrio lipolyticus 5ST.</title>
        <authorList>
            <person name="Prive F."/>
            <person name="Kaderbhai N.N."/>
            <person name="Girdwood S."/>
            <person name="Worgan H.J."/>
            <person name="Pinloche E."/>
            <person name="Scollan N.D."/>
            <person name="Huws S.A."/>
            <person name="Newbold C.J."/>
        </authorList>
    </citation>
    <scope>NUCLEOTIDE SEQUENCE [LARGE SCALE GENOMIC DNA]</scope>
    <source>
        <strain evidence="1 2">5S</strain>
    </source>
</reference>
<gene>
    <name evidence="1" type="ORF">NZ47_09530</name>
</gene>
<evidence type="ECO:0000313" key="1">
    <source>
        <dbReference type="EMBL" id="KHM51614.1"/>
    </source>
</evidence>
<name>A0A0B2JVE0_9FIRM</name>
<dbReference type="Proteomes" id="UP000030993">
    <property type="component" value="Unassembled WGS sequence"/>
</dbReference>
<dbReference type="SUPFAM" id="SSF101386">
    <property type="entry name" value="all-alpha NTP pyrophosphatases"/>
    <property type="match status" value="1"/>
</dbReference>
<organism evidence="1 2">
    <name type="scientific">Anaerovibrio lipolyticus</name>
    <dbReference type="NCBI Taxonomy" id="82374"/>
    <lineage>
        <taxon>Bacteria</taxon>
        <taxon>Bacillati</taxon>
        <taxon>Bacillota</taxon>
        <taxon>Negativicutes</taxon>
        <taxon>Selenomonadales</taxon>
        <taxon>Selenomonadaceae</taxon>
        <taxon>Anaerovibrio</taxon>
    </lineage>
</organism>
<protein>
    <submittedName>
        <fullName evidence="1">Uncharacterized protein</fullName>
    </submittedName>
</protein>
<dbReference type="STRING" id="82374.NZ47_09530"/>
<dbReference type="EMBL" id="JSCE01000183">
    <property type="protein sequence ID" value="KHM51614.1"/>
    <property type="molecule type" value="Genomic_DNA"/>
</dbReference>
<comment type="caution">
    <text evidence="1">The sequence shown here is derived from an EMBL/GenBank/DDBJ whole genome shotgun (WGS) entry which is preliminary data.</text>
</comment>
<dbReference type="RefSeq" id="WP_039209763.1">
    <property type="nucleotide sequence ID" value="NZ_JSCE01000183.1"/>
</dbReference>
<proteinExistence type="predicted"/>
<keyword evidence="2" id="KW-1185">Reference proteome</keyword>
<evidence type="ECO:0000313" key="2">
    <source>
        <dbReference type="Proteomes" id="UP000030993"/>
    </source>
</evidence>
<accession>A0A0B2JVE0</accession>